<sequence>MAQHDLDSRSVDWFSVNVFVVPMLNQAGSWPLAGSPAWRQLPDEHPAKLAAVLDGGRHHALRVDTAQAALAEASQAISAAADWAAVARDIRRRNAVFIPRRPA</sequence>
<organism evidence="1 2">
    <name type="scientific">Mycobacterium alsense</name>
    <dbReference type="NCBI Taxonomy" id="324058"/>
    <lineage>
        <taxon>Bacteria</taxon>
        <taxon>Bacillati</taxon>
        <taxon>Actinomycetota</taxon>
        <taxon>Actinomycetes</taxon>
        <taxon>Mycobacteriales</taxon>
        <taxon>Mycobacteriaceae</taxon>
        <taxon>Mycobacterium</taxon>
    </lineage>
</organism>
<dbReference type="Proteomes" id="UP001141650">
    <property type="component" value="Unassembled WGS sequence"/>
</dbReference>
<name>A0AA41XRE4_9MYCO</name>
<accession>A0AA41XRE4</accession>
<dbReference type="AlphaFoldDB" id="A0AA41XRE4"/>
<reference evidence="1" key="2">
    <citation type="journal article" date="2022" name="BMC Genomics">
        <title>Comparative genome analysis of mycobacteria focusing on tRNA and non-coding RNA.</title>
        <authorList>
            <person name="Behra P.R.K."/>
            <person name="Pettersson B.M.F."/>
            <person name="Ramesh M."/>
            <person name="Das S."/>
            <person name="Dasgupta S."/>
            <person name="Kirsebom L.A."/>
        </authorList>
    </citation>
    <scope>NUCLEOTIDE SEQUENCE</scope>
    <source>
        <strain evidence="1">CCUG 55640</strain>
    </source>
</reference>
<dbReference type="RefSeq" id="WP_211284777.1">
    <property type="nucleotide sequence ID" value="NZ_JACKVH010000016.1"/>
</dbReference>
<dbReference type="Pfam" id="PF10888">
    <property type="entry name" value="DUF2742"/>
    <property type="match status" value="1"/>
</dbReference>
<dbReference type="EMBL" id="JACKVH010000016">
    <property type="protein sequence ID" value="MCV7380264.1"/>
    <property type="molecule type" value="Genomic_DNA"/>
</dbReference>
<proteinExistence type="predicted"/>
<evidence type="ECO:0000313" key="2">
    <source>
        <dbReference type="Proteomes" id="UP001141650"/>
    </source>
</evidence>
<comment type="caution">
    <text evidence="1">The sequence shown here is derived from an EMBL/GenBank/DDBJ whole genome shotgun (WGS) entry which is preliminary data.</text>
</comment>
<evidence type="ECO:0000313" key="1">
    <source>
        <dbReference type="EMBL" id="MCV7380264.1"/>
    </source>
</evidence>
<reference evidence="1" key="1">
    <citation type="submission" date="2020-07" db="EMBL/GenBank/DDBJ databases">
        <authorList>
            <person name="Pettersson B.M.F."/>
            <person name="Behra P.R.K."/>
            <person name="Ramesh M."/>
            <person name="Das S."/>
            <person name="Dasgupta S."/>
            <person name="Kirsebom L.A."/>
        </authorList>
    </citation>
    <scope>NUCLEOTIDE SEQUENCE</scope>
    <source>
        <strain evidence="1">CCUG 55640</strain>
    </source>
</reference>
<protein>
    <submittedName>
        <fullName evidence="1">DUF2742 domain-containing protein</fullName>
    </submittedName>
</protein>
<dbReference type="InterPro" id="IPR024384">
    <property type="entry name" value="DUF2742"/>
</dbReference>
<gene>
    <name evidence="1" type="ORF">H7K38_16595</name>
</gene>